<feature type="binding site" evidence="9">
    <location>
        <position position="90"/>
    </location>
    <ligand>
        <name>substrate</name>
    </ligand>
</feature>
<name>A0A928HE15_9BACT</name>
<comment type="pathway">
    <text evidence="9">Cofactor biosynthesis; coenzyme A biosynthesis; CoA from (R)-pantothenate: step 4/5.</text>
</comment>
<sequence length="162" mass="17684">MTCKPVVYAGSFDPVTNGHLDIIRRASAVFGAVRVLVIPNANKTPLFTLEERRSLLEQALVGERNVEVATVTKGLLTDYMKAHNLTVIVRGLRSAADLEHEQTNAYFNRLFSPETETVFLPGKPENAFISSSAVREAVRYGADVSALVPVCVAQALAKKEVK</sequence>
<protein>
    <recommendedName>
        <fullName evidence="9">Phosphopantetheine adenylyltransferase</fullName>
        <ecNumber evidence="9">2.7.7.3</ecNumber>
    </recommendedName>
    <alternativeName>
        <fullName evidence="9">Dephospho-CoA pyrophosphorylase</fullName>
    </alternativeName>
    <alternativeName>
        <fullName evidence="9">Pantetheine-phosphate adenylyltransferase</fullName>
        <shortName evidence="9">PPAT</shortName>
    </alternativeName>
</protein>
<keyword evidence="5 9" id="KW-0067">ATP-binding</keyword>
<dbReference type="GO" id="GO:0005737">
    <property type="term" value="C:cytoplasm"/>
    <property type="evidence" value="ECO:0007669"/>
    <property type="project" value="UniProtKB-SubCell"/>
</dbReference>
<feature type="binding site" evidence="9">
    <location>
        <position position="43"/>
    </location>
    <ligand>
        <name>substrate</name>
    </ligand>
</feature>
<feature type="domain" description="Cytidyltransferase-like" evidence="10">
    <location>
        <begin position="7"/>
        <end position="136"/>
    </location>
</feature>
<comment type="similarity">
    <text evidence="9">Belongs to the bacterial CoaD family.</text>
</comment>
<dbReference type="CDD" id="cd02163">
    <property type="entry name" value="PPAT"/>
    <property type="match status" value="1"/>
</dbReference>
<accession>A0A928HE15</accession>
<dbReference type="Proteomes" id="UP000725649">
    <property type="component" value="Unassembled WGS sequence"/>
</dbReference>
<evidence type="ECO:0000256" key="2">
    <source>
        <dbReference type="ARBA" id="ARBA00022679"/>
    </source>
</evidence>
<comment type="cofactor">
    <cofactor evidence="9">
        <name>Mg(2+)</name>
        <dbReference type="ChEBI" id="CHEBI:18420"/>
    </cofactor>
</comment>
<comment type="subcellular location">
    <subcellularLocation>
        <location evidence="9">Cytoplasm</location>
    </subcellularLocation>
</comment>
<dbReference type="PRINTS" id="PR01020">
    <property type="entry name" value="LPSBIOSNTHSS"/>
</dbReference>
<dbReference type="HAMAP" id="MF_00151">
    <property type="entry name" value="PPAT_bact"/>
    <property type="match status" value="1"/>
</dbReference>
<evidence type="ECO:0000256" key="6">
    <source>
        <dbReference type="ARBA" id="ARBA00022842"/>
    </source>
</evidence>
<dbReference type="PANTHER" id="PTHR21342">
    <property type="entry name" value="PHOSPHOPANTETHEINE ADENYLYLTRANSFERASE"/>
    <property type="match status" value="1"/>
</dbReference>
<feature type="site" description="Transition state stabilizer" evidence="9">
    <location>
        <position position="19"/>
    </location>
</feature>
<dbReference type="InterPro" id="IPR004821">
    <property type="entry name" value="Cyt_trans-like"/>
</dbReference>
<feature type="binding site" evidence="9">
    <location>
        <position position="19"/>
    </location>
    <ligand>
        <name>ATP</name>
        <dbReference type="ChEBI" id="CHEBI:30616"/>
    </ligand>
</feature>
<evidence type="ECO:0000256" key="5">
    <source>
        <dbReference type="ARBA" id="ARBA00022840"/>
    </source>
</evidence>
<dbReference type="EC" id="2.7.7.3" evidence="9"/>
<proteinExistence type="inferred from homology"/>
<comment type="catalytic activity">
    <reaction evidence="8 9">
        <text>(R)-4'-phosphopantetheine + ATP + H(+) = 3'-dephospho-CoA + diphosphate</text>
        <dbReference type="Rhea" id="RHEA:19801"/>
        <dbReference type="ChEBI" id="CHEBI:15378"/>
        <dbReference type="ChEBI" id="CHEBI:30616"/>
        <dbReference type="ChEBI" id="CHEBI:33019"/>
        <dbReference type="ChEBI" id="CHEBI:57328"/>
        <dbReference type="ChEBI" id="CHEBI:61723"/>
        <dbReference type="EC" id="2.7.7.3"/>
    </reaction>
</comment>
<dbReference type="GO" id="GO:0004595">
    <property type="term" value="F:pantetheine-phosphate adenylyltransferase activity"/>
    <property type="evidence" value="ECO:0007669"/>
    <property type="project" value="UniProtKB-UniRule"/>
</dbReference>
<keyword evidence="7 9" id="KW-0173">Coenzyme A biosynthesis</keyword>
<dbReference type="AlphaFoldDB" id="A0A928HE15"/>
<keyword evidence="3 9" id="KW-0548">Nucleotidyltransferase</keyword>
<feature type="binding site" evidence="9">
    <location>
        <position position="101"/>
    </location>
    <ligand>
        <name>ATP</name>
        <dbReference type="ChEBI" id="CHEBI:30616"/>
    </ligand>
</feature>
<evidence type="ECO:0000256" key="4">
    <source>
        <dbReference type="ARBA" id="ARBA00022741"/>
    </source>
</evidence>
<evidence type="ECO:0000313" key="11">
    <source>
        <dbReference type="EMBL" id="MBE6421059.1"/>
    </source>
</evidence>
<dbReference type="NCBIfam" id="TIGR01510">
    <property type="entry name" value="coaD_prev_kdtB"/>
    <property type="match status" value="1"/>
</dbReference>
<evidence type="ECO:0000256" key="7">
    <source>
        <dbReference type="ARBA" id="ARBA00022993"/>
    </source>
</evidence>
<evidence type="ECO:0000256" key="8">
    <source>
        <dbReference type="ARBA" id="ARBA00029346"/>
    </source>
</evidence>
<feature type="binding site" evidence="9">
    <location>
        <position position="11"/>
    </location>
    <ligand>
        <name>substrate</name>
    </ligand>
</feature>
<dbReference type="Pfam" id="PF01467">
    <property type="entry name" value="CTP_transf_like"/>
    <property type="match status" value="1"/>
</dbReference>
<comment type="function">
    <text evidence="9">Reversibly transfers an adenylyl group from ATP to 4'-phosphopantetheine, yielding dephospho-CoA (dPCoA) and pyrophosphate.</text>
</comment>
<feature type="binding site" evidence="9">
    <location>
        <position position="76"/>
    </location>
    <ligand>
        <name>substrate</name>
    </ligand>
</feature>
<gene>
    <name evidence="9 11" type="primary">coaD</name>
    <name evidence="11" type="ORF">E7027_02830</name>
</gene>
<keyword evidence="4 9" id="KW-0547">Nucleotide-binding</keyword>
<comment type="caution">
    <text evidence="11">The sequence shown here is derived from an EMBL/GenBank/DDBJ whole genome shotgun (WGS) entry which is preliminary data.</text>
</comment>
<keyword evidence="1 9" id="KW-0963">Cytoplasm</keyword>
<dbReference type="InterPro" id="IPR014729">
    <property type="entry name" value="Rossmann-like_a/b/a_fold"/>
</dbReference>
<keyword evidence="2 9" id="KW-0808">Transferase</keyword>
<comment type="subunit">
    <text evidence="9">Homohexamer.</text>
</comment>
<dbReference type="NCBIfam" id="TIGR00125">
    <property type="entry name" value="cyt_tran_rel"/>
    <property type="match status" value="1"/>
</dbReference>
<dbReference type="PANTHER" id="PTHR21342:SF1">
    <property type="entry name" value="PHOSPHOPANTETHEINE ADENYLYLTRANSFERASE"/>
    <property type="match status" value="1"/>
</dbReference>
<dbReference type="EMBL" id="SUVG01000003">
    <property type="protein sequence ID" value="MBE6421059.1"/>
    <property type="molecule type" value="Genomic_DNA"/>
</dbReference>
<dbReference type="SUPFAM" id="SSF52374">
    <property type="entry name" value="Nucleotidylyl transferase"/>
    <property type="match status" value="1"/>
</dbReference>
<feature type="binding site" evidence="9">
    <location>
        <begin position="91"/>
        <end position="93"/>
    </location>
    <ligand>
        <name>ATP</name>
        <dbReference type="ChEBI" id="CHEBI:30616"/>
    </ligand>
</feature>
<keyword evidence="6 9" id="KW-0460">Magnesium</keyword>
<feature type="binding site" evidence="9">
    <location>
        <begin position="11"/>
        <end position="12"/>
    </location>
    <ligand>
        <name>ATP</name>
        <dbReference type="ChEBI" id="CHEBI:30616"/>
    </ligand>
</feature>
<dbReference type="GO" id="GO:0015937">
    <property type="term" value="P:coenzyme A biosynthetic process"/>
    <property type="evidence" value="ECO:0007669"/>
    <property type="project" value="UniProtKB-UniRule"/>
</dbReference>
<dbReference type="Gene3D" id="3.40.50.620">
    <property type="entry name" value="HUPs"/>
    <property type="match status" value="1"/>
</dbReference>
<evidence type="ECO:0000259" key="10">
    <source>
        <dbReference type="Pfam" id="PF01467"/>
    </source>
</evidence>
<evidence type="ECO:0000256" key="1">
    <source>
        <dbReference type="ARBA" id="ARBA00022490"/>
    </source>
</evidence>
<dbReference type="InterPro" id="IPR001980">
    <property type="entry name" value="PPAT"/>
</dbReference>
<evidence type="ECO:0000256" key="9">
    <source>
        <dbReference type="HAMAP-Rule" id="MF_00151"/>
    </source>
</evidence>
<feature type="binding site" evidence="9">
    <location>
        <begin position="126"/>
        <end position="132"/>
    </location>
    <ligand>
        <name>ATP</name>
        <dbReference type="ChEBI" id="CHEBI:30616"/>
    </ligand>
</feature>
<reference evidence="11" key="1">
    <citation type="submission" date="2019-04" db="EMBL/GenBank/DDBJ databases">
        <title>Evolution of Biomass-Degrading Anaerobic Consortia Revealed by Metagenomics.</title>
        <authorList>
            <person name="Peng X."/>
        </authorList>
    </citation>
    <scope>NUCLEOTIDE SEQUENCE</scope>
    <source>
        <strain evidence="11">SIG66</strain>
    </source>
</reference>
<evidence type="ECO:0000313" key="12">
    <source>
        <dbReference type="Proteomes" id="UP000725649"/>
    </source>
</evidence>
<evidence type="ECO:0000256" key="3">
    <source>
        <dbReference type="ARBA" id="ARBA00022695"/>
    </source>
</evidence>
<organism evidence="11 12">
    <name type="scientific">Candidatus Avelusimicrobium gallicola</name>
    <dbReference type="NCBI Taxonomy" id="2562704"/>
    <lineage>
        <taxon>Bacteria</taxon>
        <taxon>Pseudomonadati</taxon>
        <taxon>Elusimicrobiota</taxon>
        <taxon>Elusimicrobia</taxon>
        <taxon>Elusimicrobiales</taxon>
        <taxon>Elusimicrobiaceae</taxon>
        <taxon>Candidatus Avelusimicrobium</taxon>
    </lineage>
</organism>
<dbReference type="GO" id="GO:0005524">
    <property type="term" value="F:ATP binding"/>
    <property type="evidence" value="ECO:0007669"/>
    <property type="project" value="UniProtKB-KW"/>
</dbReference>